<dbReference type="Proteomes" id="UP000634136">
    <property type="component" value="Unassembled WGS sequence"/>
</dbReference>
<comment type="caution">
    <text evidence="1">The sequence shown here is derived from an EMBL/GenBank/DDBJ whole genome shotgun (WGS) entry which is preliminary data.</text>
</comment>
<proteinExistence type="predicted"/>
<organism evidence="1 2">
    <name type="scientific">Senna tora</name>
    <dbReference type="NCBI Taxonomy" id="362788"/>
    <lineage>
        <taxon>Eukaryota</taxon>
        <taxon>Viridiplantae</taxon>
        <taxon>Streptophyta</taxon>
        <taxon>Embryophyta</taxon>
        <taxon>Tracheophyta</taxon>
        <taxon>Spermatophyta</taxon>
        <taxon>Magnoliopsida</taxon>
        <taxon>eudicotyledons</taxon>
        <taxon>Gunneridae</taxon>
        <taxon>Pentapetalae</taxon>
        <taxon>rosids</taxon>
        <taxon>fabids</taxon>
        <taxon>Fabales</taxon>
        <taxon>Fabaceae</taxon>
        <taxon>Caesalpinioideae</taxon>
        <taxon>Cassia clade</taxon>
        <taxon>Senna</taxon>
    </lineage>
</organism>
<reference evidence="1" key="1">
    <citation type="submission" date="2020-09" db="EMBL/GenBank/DDBJ databases">
        <title>Genome-Enabled Discovery of Anthraquinone Biosynthesis in Senna tora.</title>
        <authorList>
            <person name="Kang S.-H."/>
            <person name="Pandey R.P."/>
            <person name="Lee C.-M."/>
            <person name="Sim J.-S."/>
            <person name="Jeong J.-T."/>
            <person name="Choi B.-S."/>
            <person name="Jung M."/>
            <person name="Ginzburg D."/>
            <person name="Zhao K."/>
            <person name="Won S.Y."/>
            <person name="Oh T.-J."/>
            <person name="Yu Y."/>
            <person name="Kim N.-H."/>
            <person name="Lee O.R."/>
            <person name="Lee T.-H."/>
            <person name="Bashyal P."/>
            <person name="Kim T.-S."/>
            <person name="Lee W.-H."/>
            <person name="Kawkins C."/>
            <person name="Kim C.-K."/>
            <person name="Kim J.S."/>
            <person name="Ahn B.O."/>
            <person name="Rhee S.Y."/>
            <person name="Sohng J.K."/>
        </authorList>
    </citation>
    <scope>NUCLEOTIDE SEQUENCE</scope>
    <source>
        <tissue evidence="1">Leaf</tissue>
    </source>
</reference>
<evidence type="ECO:0000313" key="2">
    <source>
        <dbReference type="Proteomes" id="UP000634136"/>
    </source>
</evidence>
<dbReference type="AlphaFoldDB" id="A0A834W7T6"/>
<sequence>MEEEAQLILFDSIFRTCMLREMEARSIIHLWREGRFPERAQEK</sequence>
<evidence type="ECO:0000313" key="1">
    <source>
        <dbReference type="EMBL" id="KAF7807079.1"/>
    </source>
</evidence>
<keyword evidence="2" id="KW-1185">Reference proteome</keyword>
<gene>
    <name evidence="1" type="ORF">G2W53_039240</name>
</gene>
<protein>
    <submittedName>
        <fullName evidence="1">Uncharacterized protein</fullName>
    </submittedName>
</protein>
<accession>A0A834W7T6</accession>
<name>A0A834W7T6_9FABA</name>
<dbReference type="EMBL" id="JAAIUW010000012">
    <property type="protein sequence ID" value="KAF7807079.1"/>
    <property type="molecule type" value="Genomic_DNA"/>
</dbReference>